<dbReference type="SUPFAM" id="SSF48371">
    <property type="entry name" value="ARM repeat"/>
    <property type="match status" value="1"/>
</dbReference>
<dbReference type="EMBL" id="BARS01003583">
    <property type="protein sequence ID" value="GAF84428.1"/>
    <property type="molecule type" value="Genomic_DNA"/>
</dbReference>
<dbReference type="PROSITE" id="PS50077">
    <property type="entry name" value="HEAT_REPEAT"/>
    <property type="match status" value="1"/>
</dbReference>
<comment type="function">
    <text evidence="1">Catalyzes the hydroxylation of the N(6)-(4-aminobutyl)-L-lysine intermediate produced by deoxyhypusine synthase/DHPS on a critical lysine of the eukaryotic translation initiation factor 5A/eIF-5A. This is the second step of the post-translational modification of that lysine into an unusual amino acid residue named hypusine. Hypusination is unique to mature eIF-5A factor and is essential for its function.</text>
</comment>
<evidence type="ECO:0008006" key="3">
    <source>
        <dbReference type="Google" id="ProtNLM"/>
    </source>
</evidence>
<dbReference type="InterPro" id="IPR004155">
    <property type="entry name" value="PBS_lyase_HEAT"/>
</dbReference>
<dbReference type="PANTHER" id="PTHR12697">
    <property type="entry name" value="PBS LYASE HEAT-LIKE PROTEIN"/>
    <property type="match status" value="1"/>
</dbReference>
<dbReference type="Gene3D" id="2.115.10.20">
    <property type="entry name" value="Glycosyl hydrolase domain, family 43"/>
    <property type="match status" value="1"/>
</dbReference>
<dbReference type="AlphaFoldDB" id="X0STE5"/>
<dbReference type="InterPro" id="IPR011989">
    <property type="entry name" value="ARM-like"/>
</dbReference>
<accession>X0STE5</accession>
<reference evidence="2" key="1">
    <citation type="journal article" date="2014" name="Front. Microbiol.">
        <title>High frequency of phylogenetically diverse reductive dehalogenase-homologous genes in deep subseafloor sedimentary metagenomes.</title>
        <authorList>
            <person name="Kawai M."/>
            <person name="Futagami T."/>
            <person name="Toyoda A."/>
            <person name="Takaki Y."/>
            <person name="Nishi S."/>
            <person name="Hori S."/>
            <person name="Arai W."/>
            <person name="Tsubouchi T."/>
            <person name="Morono Y."/>
            <person name="Uchiyama I."/>
            <person name="Ito T."/>
            <person name="Fujiyama A."/>
            <person name="Inagaki F."/>
            <person name="Takami H."/>
        </authorList>
    </citation>
    <scope>NUCLEOTIDE SEQUENCE</scope>
    <source>
        <strain evidence="2">Expedition CK06-06</strain>
    </source>
</reference>
<dbReference type="InterPro" id="IPR023296">
    <property type="entry name" value="Glyco_hydro_beta-prop_sf"/>
</dbReference>
<dbReference type="SUPFAM" id="SSF75005">
    <property type="entry name" value="Arabinanase/levansucrase/invertase"/>
    <property type="match status" value="1"/>
</dbReference>
<gene>
    <name evidence="2" type="ORF">S01H1_06947</name>
</gene>
<dbReference type="InterPro" id="IPR016024">
    <property type="entry name" value="ARM-type_fold"/>
</dbReference>
<dbReference type="SMART" id="SM00567">
    <property type="entry name" value="EZ_HEAT"/>
    <property type="match status" value="2"/>
</dbReference>
<proteinExistence type="predicted"/>
<sequence length="448" mass="49803">GRTESPDFVNWTKAEVVLRGPERREQTHDMVVFPTGGVYIGLLGIMEFPKDSNYHVRQHVELAWSPDSKEWHRIKPGTPFIAHSPAKAEVYGKMPYDWGTIFASAPIFLEDEVRIYYGACDWYFFDWRKGYLALATLRPDGWAGYEQIAGNKPAFITTTPVVCTDNEHQLCVDVGKKGFVKVTLLDKDNGRLAQSSVIKRSVTDGAVKWLDKFSLENLKGKDVRLRFELKNAKLYSFNFNASEQVAAPIADSKEAVEKIVEEILTKQRIAQEAQKQKKLIEQARRSQSAEEQFPALLARLKDADASARSKAADELAKIGLRVTNEKVLLGAIVPLAKAMSDDDMDVRDESAEALGVIASRIKDEAAVRSAVAGLVKGLGDEEAEVREECAEALGRIASRAKDKTVLDPAVRPLIKALQDERQATRDYAARALKDIGTTEAKAALKVRQ</sequence>
<protein>
    <recommendedName>
        <fullName evidence="3">Glycosyl hydrolase family 32 N-terminal domain-containing protein</fullName>
    </recommendedName>
</protein>
<dbReference type="GO" id="GO:0016491">
    <property type="term" value="F:oxidoreductase activity"/>
    <property type="evidence" value="ECO:0007669"/>
    <property type="project" value="TreeGrafter"/>
</dbReference>
<evidence type="ECO:0000313" key="2">
    <source>
        <dbReference type="EMBL" id="GAF84428.1"/>
    </source>
</evidence>
<dbReference type="PANTHER" id="PTHR12697:SF5">
    <property type="entry name" value="DEOXYHYPUSINE HYDROXYLASE"/>
    <property type="match status" value="1"/>
</dbReference>
<dbReference type="Gene3D" id="1.25.10.10">
    <property type="entry name" value="Leucine-rich Repeat Variant"/>
    <property type="match status" value="2"/>
</dbReference>
<name>X0STE5_9ZZZZ</name>
<comment type="caution">
    <text evidence="2">The sequence shown here is derived from an EMBL/GenBank/DDBJ whole genome shotgun (WGS) entry which is preliminary data.</text>
</comment>
<organism evidence="2">
    <name type="scientific">marine sediment metagenome</name>
    <dbReference type="NCBI Taxonomy" id="412755"/>
    <lineage>
        <taxon>unclassified sequences</taxon>
        <taxon>metagenomes</taxon>
        <taxon>ecological metagenomes</taxon>
    </lineage>
</organism>
<feature type="non-terminal residue" evidence="2">
    <location>
        <position position="1"/>
    </location>
</feature>
<dbReference type="InterPro" id="IPR021133">
    <property type="entry name" value="HEAT_type_2"/>
</dbReference>
<dbReference type="Pfam" id="PF13646">
    <property type="entry name" value="HEAT_2"/>
    <property type="match status" value="1"/>
</dbReference>
<evidence type="ECO:0000256" key="1">
    <source>
        <dbReference type="ARBA" id="ARBA00045876"/>
    </source>
</evidence>